<sequence>MDRAYVAGTFASDTHSFSKVAQPSLTLVAGLGIVGDAHYGEAVQHVWDAQRDPTRPNRRQVHLIHAELLDEVRANGFPVAPGELGENLSTRGVDLLGLPEGTHLRLGAEVIVEITGLRSCCVQIDDFRKGLLAHILERPKGGKLRRKGGVMGIVLRGGTVRPDDAITVTLPPEPHRPLEVV</sequence>
<dbReference type="EMBL" id="BPQV01000004">
    <property type="protein sequence ID" value="GJE26995.1"/>
    <property type="molecule type" value="Genomic_DNA"/>
</dbReference>
<dbReference type="InterPro" id="IPR005302">
    <property type="entry name" value="MoCF_Sase_C"/>
</dbReference>
<gene>
    <name evidence="2" type="ORF">LKMONMHP_1851</name>
</gene>
<dbReference type="InterPro" id="IPR011037">
    <property type="entry name" value="Pyrv_Knase-like_insert_dom_sf"/>
</dbReference>
<reference evidence="2" key="2">
    <citation type="submission" date="2021-08" db="EMBL/GenBank/DDBJ databases">
        <authorList>
            <person name="Tani A."/>
            <person name="Ola A."/>
            <person name="Ogura Y."/>
            <person name="Katsura K."/>
            <person name="Hayashi T."/>
        </authorList>
    </citation>
    <scope>NUCLEOTIDE SEQUENCE</scope>
    <source>
        <strain evidence="2">NBRC 15689</strain>
    </source>
</reference>
<comment type="caution">
    <text evidence="2">The sequence shown here is derived from an EMBL/GenBank/DDBJ whole genome shotgun (WGS) entry which is preliminary data.</text>
</comment>
<proteinExistence type="predicted"/>
<dbReference type="PANTHER" id="PTHR36930:SF1">
    <property type="entry name" value="MOSC DOMAIN-CONTAINING PROTEIN"/>
    <property type="match status" value="1"/>
</dbReference>
<reference evidence="2" key="1">
    <citation type="journal article" date="2021" name="Front. Microbiol.">
        <title>Comprehensive Comparative Genomics and Phenotyping of Methylobacterium Species.</title>
        <authorList>
            <person name="Alessa O."/>
            <person name="Ogura Y."/>
            <person name="Fujitani Y."/>
            <person name="Takami H."/>
            <person name="Hayashi T."/>
            <person name="Sahin N."/>
            <person name="Tani A."/>
        </authorList>
    </citation>
    <scope>NUCLEOTIDE SEQUENCE</scope>
    <source>
        <strain evidence="2">NBRC 15689</strain>
    </source>
</reference>
<dbReference type="Proteomes" id="UP001055156">
    <property type="component" value="Unassembled WGS sequence"/>
</dbReference>
<dbReference type="PROSITE" id="PS51340">
    <property type="entry name" value="MOSC"/>
    <property type="match status" value="1"/>
</dbReference>
<protein>
    <recommendedName>
        <fullName evidence="1">MOSC domain-containing protein</fullName>
    </recommendedName>
</protein>
<dbReference type="Pfam" id="PF03473">
    <property type="entry name" value="MOSC"/>
    <property type="match status" value="1"/>
</dbReference>
<feature type="domain" description="MOSC" evidence="1">
    <location>
        <begin position="20"/>
        <end position="169"/>
    </location>
</feature>
<dbReference type="InterPro" id="IPR052716">
    <property type="entry name" value="MOSC_domain"/>
</dbReference>
<dbReference type="PANTHER" id="PTHR36930">
    <property type="entry name" value="METAL-SULFUR CLUSTER BIOSYNTHESIS PROTEINS YUAD-RELATED"/>
    <property type="match status" value="1"/>
</dbReference>
<dbReference type="RefSeq" id="WP_238310851.1">
    <property type="nucleotide sequence ID" value="NZ_BPQV01000004.1"/>
</dbReference>
<evidence type="ECO:0000259" key="1">
    <source>
        <dbReference type="PROSITE" id="PS51340"/>
    </source>
</evidence>
<dbReference type="Gene3D" id="2.40.33.20">
    <property type="entry name" value="PK beta-barrel domain-like"/>
    <property type="match status" value="1"/>
</dbReference>
<name>A0ABQ4TA27_METOR</name>
<evidence type="ECO:0000313" key="2">
    <source>
        <dbReference type="EMBL" id="GJE26995.1"/>
    </source>
</evidence>
<accession>A0ABQ4TA27</accession>
<dbReference type="SUPFAM" id="SSF50800">
    <property type="entry name" value="PK beta-barrel domain-like"/>
    <property type="match status" value="1"/>
</dbReference>
<evidence type="ECO:0000313" key="3">
    <source>
        <dbReference type="Proteomes" id="UP001055156"/>
    </source>
</evidence>
<keyword evidence="3" id="KW-1185">Reference proteome</keyword>
<organism evidence="2 3">
    <name type="scientific">Methylobacterium organophilum</name>
    <dbReference type="NCBI Taxonomy" id="410"/>
    <lineage>
        <taxon>Bacteria</taxon>
        <taxon>Pseudomonadati</taxon>
        <taxon>Pseudomonadota</taxon>
        <taxon>Alphaproteobacteria</taxon>
        <taxon>Hyphomicrobiales</taxon>
        <taxon>Methylobacteriaceae</taxon>
        <taxon>Methylobacterium</taxon>
    </lineage>
</organism>